<dbReference type="PANTHER" id="PTHR30289:SF1">
    <property type="entry name" value="PEBP (PHOSPHATIDYLETHANOLAMINE-BINDING PROTEIN) FAMILY PROTEIN"/>
    <property type="match status" value="1"/>
</dbReference>
<dbReference type="CDD" id="cd00865">
    <property type="entry name" value="PEBP_bact_arch"/>
    <property type="match status" value="1"/>
</dbReference>
<evidence type="ECO:0000313" key="1">
    <source>
        <dbReference type="EMBL" id="OGG49098.1"/>
    </source>
</evidence>
<dbReference type="InterPro" id="IPR005247">
    <property type="entry name" value="YbhB_YbcL/LppC-like"/>
</dbReference>
<name>A0A1F6CJ14_9BACT</name>
<protein>
    <recommendedName>
        <fullName evidence="3">Kinase inhibitor</fullName>
    </recommendedName>
</protein>
<dbReference type="AlphaFoldDB" id="A0A1F6CJ14"/>
<dbReference type="EMBL" id="MFKU01000005">
    <property type="protein sequence ID" value="OGG49098.1"/>
    <property type="molecule type" value="Genomic_DNA"/>
</dbReference>
<accession>A0A1F6CJ14</accession>
<evidence type="ECO:0008006" key="3">
    <source>
        <dbReference type="Google" id="ProtNLM"/>
    </source>
</evidence>
<comment type="caution">
    <text evidence="1">The sequence shown here is derived from an EMBL/GenBank/DDBJ whole genome shotgun (WGS) entry which is preliminary data.</text>
</comment>
<organism evidence="1 2">
    <name type="scientific">Candidatus Kaiserbacteria bacterium RIFCSPHIGHO2_01_FULL_53_31</name>
    <dbReference type="NCBI Taxonomy" id="1798481"/>
    <lineage>
        <taxon>Bacteria</taxon>
        <taxon>Candidatus Kaiseribacteriota</taxon>
    </lineage>
</organism>
<proteinExistence type="predicted"/>
<dbReference type="Pfam" id="PF01161">
    <property type="entry name" value="PBP"/>
    <property type="match status" value="1"/>
</dbReference>
<reference evidence="1 2" key="1">
    <citation type="journal article" date="2016" name="Nat. Commun.">
        <title>Thousands of microbial genomes shed light on interconnected biogeochemical processes in an aquifer system.</title>
        <authorList>
            <person name="Anantharaman K."/>
            <person name="Brown C.T."/>
            <person name="Hug L.A."/>
            <person name="Sharon I."/>
            <person name="Castelle C.J."/>
            <person name="Probst A.J."/>
            <person name="Thomas B.C."/>
            <person name="Singh A."/>
            <person name="Wilkins M.J."/>
            <person name="Karaoz U."/>
            <person name="Brodie E.L."/>
            <person name="Williams K.H."/>
            <person name="Hubbard S.S."/>
            <person name="Banfield J.F."/>
        </authorList>
    </citation>
    <scope>NUCLEOTIDE SEQUENCE [LARGE SCALE GENOMIC DNA]</scope>
</reference>
<dbReference type="InterPro" id="IPR036610">
    <property type="entry name" value="PEBP-like_sf"/>
</dbReference>
<evidence type="ECO:0000313" key="2">
    <source>
        <dbReference type="Proteomes" id="UP000178815"/>
    </source>
</evidence>
<sequence>MLRLSSSAFEDCGIIPAKYTCDGSATISPPLTISGVPDGTKSLVLVMDDPDIPQVAKDARGIDSFDHWVLYNIPPETRELPESDSGNVGVGELGLNGSGSVGYASPCPPPHHEPKEHCYIFALYALRDTLSFKETPSKEQVLQAMESLLIAGVTLIGRYSRA</sequence>
<dbReference type="InterPro" id="IPR008914">
    <property type="entry name" value="PEBP"/>
</dbReference>
<dbReference type="SUPFAM" id="SSF49777">
    <property type="entry name" value="PEBP-like"/>
    <property type="match status" value="1"/>
</dbReference>
<dbReference type="STRING" id="1798481.A2678_01190"/>
<dbReference type="PANTHER" id="PTHR30289">
    <property type="entry name" value="UNCHARACTERIZED PROTEIN YBCL-RELATED"/>
    <property type="match status" value="1"/>
</dbReference>
<dbReference type="Proteomes" id="UP000178815">
    <property type="component" value="Unassembled WGS sequence"/>
</dbReference>
<dbReference type="Gene3D" id="3.90.280.10">
    <property type="entry name" value="PEBP-like"/>
    <property type="match status" value="1"/>
</dbReference>
<gene>
    <name evidence="1" type="ORF">A2678_01190</name>
</gene>
<dbReference type="NCBIfam" id="TIGR00481">
    <property type="entry name" value="YbhB/YbcL family Raf kinase inhibitor-like protein"/>
    <property type="match status" value="1"/>
</dbReference>